<organism evidence="1 2">
    <name type="scientific">Goodea atripinnis</name>
    <dbReference type="NCBI Taxonomy" id="208336"/>
    <lineage>
        <taxon>Eukaryota</taxon>
        <taxon>Metazoa</taxon>
        <taxon>Chordata</taxon>
        <taxon>Craniata</taxon>
        <taxon>Vertebrata</taxon>
        <taxon>Euteleostomi</taxon>
        <taxon>Actinopterygii</taxon>
        <taxon>Neopterygii</taxon>
        <taxon>Teleostei</taxon>
        <taxon>Neoteleostei</taxon>
        <taxon>Acanthomorphata</taxon>
        <taxon>Ovalentaria</taxon>
        <taxon>Atherinomorphae</taxon>
        <taxon>Cyprinodontiformes</taxon>
        <taxon>Goodeidae</taxon>
        <taxon>Goodea</taxon>
    </lineage>
</organism>
<dbReference type="Proteomes" id="UP001476798">
    <property type="component" value="Unassembled WGS sequence"/>
</dbReference>
<name>A0ABV0P2D5_9TELE</name>
<reference evidence="1 2" key="1">
    <citation type="submission" date="2021-06" db="EMBL/GenBank/DDBJ databases">
        <authorList>
            <person name="Palmer J.M."/>
        </authorList>
    </citation>
    <scope>NUCLEOTIDE SEQUENCE [LARGE SCALE GENOMIC DNA]</scope>
    <source>
        <strain evidence="1 2">GA_2019</strain>
        <tissue evidence="1">Muscle</tissue>
    </source>
</reference>
<keyword evidence="2" id="KW-1185">Reference proteome</keyword>
<evidence type="ECO:0000313" key="1">
    <source>
        <dbReference type="EMBL" id="MEQ2177864.1"/>
    </source>
</evidence>
<accession>A0ABV0P2D5</accession>
<gene>
    <name evidence="1" type="ORF">GOODEAATRI_008032</name>
</gene>
<comment type="caution">
    <text evidence="1">The sequence shown here is derived from an EMBL/GenBank/DDBJ whole genome shotgun (WGS) entry which is preliminary data.</text>
</comment>
<sequence>NLHLPLHLHLNPPLFRPHLPPILHPHPCLPSVCLSPHRCPSSRARTRQVQHTCPLKPSLSRPHIIKLRLRARLHRLPPPLQLSHHHHSPAFPSPSHLLQQHRPLHHLIRTKIMKPVSLLPLHPLFPRPPHLLLSHHHLQLQRRPQPHSASPLYTWQRSRLTLPSLGRVKRKTVRVEARESFVNEMNLWFELKTSGL</sequence>
<dbReference type="EMBL" id="JAHRIO010060390">
    <property type="protein sequence ID" value="MEQ2177864.1"/>
    <property type="molecule type" value="Genomic_DNA"/>
</dbReference>
<feature type="non-terminal residue" evidence="1">
    <location>
        <position position="1"/>
    </location>
</feature>
<protein>
    <submittedName>
        <fullName evidence="1">Uncharacterized protein</fullName>
    </submittedName>
</protein>
<evidence type="ECO:0000313" key="2">
    <source>
        <dbReference type="Proteomes" id="UP001476798"/>
    </source>
</evidence>
<proteinExistence type="predicted"/>